<dbReference type="InterPro" id="IPR009057">
    <property type="entry name" value="Homeodomain-like_sf"/>
</dbReference>
<dbReference type="EMBL" id="QQAZ01000015">
    <property type="protein sequence ID" value="RDI44856.1"/>
    <property type="molecule type" value="Genomic_DNA"/>
</dbReference>
<dbReference type="InterPro" id="IPR050624">
    <property type="entry name" value="HTH-type_Tx_Regulator"/>
</dbReference>
<name>A0A370GNK1_9NOCA</name>
<protein>
    <submittedName>
        <fullName evidence="5">TetR family transcriptional regulator</fullName>
    </submittedName>
</protein>
<dbReference type="PRINTS" id="PR00455">
    <property type="entry name" value="HTHTETR"/>
</dbReference>
<reference evidence="5 6" key="1">
    <citation type="submission" date="2018-07" db="EMBL/GenBank/DDBJ databases">
        <title>Genomic Encyclopedia of Type Strains, Phase IV (KMG-IV): sequencing the most valuable type-strain genomes for metagenomic binning, comparative biology and taxonomic classification.</title>
        <authorList>
            <person name="Goeker M."/>
        </authorList>
    </citation>
    <scope>NUCLEOTIDE SEQUENCE [LARGE SCALE GENOMIC DNA]</scope>
    <source>
        <strain evidence="5 6">DSM 44952</strain>
    </source>
</reference>
<feature type="domain" description="HTH tetR-type" evidence="4">
    <location>
        <begin position="43"/>
        <end position="103"/>
    </location>
</feature>
<keyword evidence="6" id="KW-1185">Reference proteome</keyword>
<feature type="region of interest" description="Disordered" evidence="3">
    <location>
        <begin position="1"/>
        <end position="32"/>
    </location>
</feature>
<comment type="caution">
    <text evidence="5">The sequence shown here is derived from an EMBL/GenBank/DDBJ whole genome shotgun (WGS) entry which is preliminary data.</text>
</comment>
<dbReference type="Gene3D" id="1.10.357.10">
    <property type="entry name" value="Tetracycline Repressor, domain 2"/>
    <property type="match status" value="1"/>
</dbReference>
<dbReference type="Proteomes" id="UP000255355">
    <property type="component" value="Unassembled WGS sequence"/>
</dbReference>
<sequence>MSRRARRPRRAAYDRGVNHRRSPSTPTPLPRGVHALSREEVAASQRGRLMLAMAEVVAEKGYAATTVADVLKRARVSRLTFYEHFTNKEACFVAAYDTLAEEVARRIGAALSAQGARAEPMEQVEQALGAYLETLSEEPALARIFLVDSYAAGPELLQRRFAMHRMVADSIADRLGATTDGQRTACEAFVGAVLSLATARIVAGDLAAVRELRGHIMRLGRIVWDSFPNL</sequence>
<evidence type="ECO:0000313" key="5">
    <source>
        <dbReference type="EMBL" id="RDI44856.1"/>
    </source>
</evidence>
<gene>
    <name evidence="5" type="ORF">DFR68_1158</name>
</gene>
<dbReference type="GO" id="GO:0003677">
    <property type="term" value="F:DNA binding"/>
    <property type="evidence" value="ECO:0007669"/>
    <property type="project" value="UniProtKB-UniRule"/>
</dbReference>
<dbReference type="PROSITE" id="PS50977">
    <property type="entry name" value="HTH_TETR_2"/>
    <property type="match status" value="1"/>
</dbReference>
<dbReference type="PANTHER" id="PTHR43479">
    <property type="entry name" value="ACREF/ENVCD OPERON REPRESSOR-RELATED"/>
    <property type="match status" value="1"/>
</dbReference>
<dbReference type="Pfam" id="PF00440">
    <property type="entry name" value="TetR_N"/>
    <property type="match status" value="1"/>
</dbReference>
<feature type="compositionally biased region" description="Basic residues" evidence="3">
    <location>
        <begin position="1"/>
        <end position="10"/>
    </location>
</feature>
<proteinExistence type="predicted"/>
<organism evidence="5 6">
    <name type="scientific">Nocardia mexicana</name>
    <dbReference type="NCBI Taxonomy" id="279262"/>
    <lineage>
        <taxon>Bacteria</taxon>
        <taxon>Bacillati</taxon>
        <taxon>Actinomycetota</taxon>
        <taxon>Actinomycetes</taxon>
        <taxon>Mycobacteriales</taxon>
        <taxon>Nocardiaceae</taxon>
        <taxon>Nocardia</taxon>
    </lineage>
</organism>
<feature type="DNA-binding region" description="H-T-H motif" evidence="2">
    <location>
        <begin position="66"/>
        <end position="85"/>
    </location>
</feature>
<evidence type="ECO:0000256" key="1">
    <source>
        <dbReference type="ARBA" id="ARBA00023125"/>
    </source>
</evidence>
<keyword evidence="1 2" id="KW-0238">DNA-binding</keyword>
<dbReference type="STRING" id="1210089.GCA_001613165_07535"/>
<evidence type="ECO:0000259" key="4">
    <source>
        <dbReference type="PROSITE" id="PS50977"/>
    </source>
</evidence>
<evidence type="ECO:0000256" key="3">
    <source>
        <dbReference type="SAM" id="MobiDB-lite"/>
    </source>
</evidence>
<dbReference type="InterPro" id="IPR001647">
    <property type="entry name" value="HTH_TetR"/>
</dbReference>
<dbReference type="SUPFAM" id="SSF46689">
    <property type="entry name" value="Homeodomain-like"/>
    <property type="match status" value="1"/>
</dbReference>
<evidence type="ECO:0000313" key="6">
    <source>
        <dbReference type="Proteomes" id="UP000255355"/>
    </source>
</evidence>
<accession>A0A370GNK1</accession>
<dbReference type="PANTHER" id="PTHR43479:SF11">
    <property type="entry name" value="ACREF_ENVCD OPERON REPRESSOR-RELATED"/>
    <property type="match status" value="1"/>
</dbReference>
<evidence type="ECO:0000256" key="2">
    <source>
        <dbReference type="PROSITE-ProRule" id="PRU00335"/>
    </source>
</evidence>
<dbReference type="AlphaFoldDB" id="A0A370GNK1"/>